<sequence length="163" mass="18099">MSSADAVVREAQWLTAYDPADGLPALSAMLGGPFDVIQAYLPRTPAQRRAQLYVLRRQLREERTAHVRRMARHLFELRIIWPASSPSGSSEDPQQALDNAVELVLQRVGGLMLDKTHGGRFLSAAENPGEVTVDFADPEPSLRDRADLRCTITYWADDAEING</sequence>
<proteinExistence type="predicted"/>
<reference evidence="1 2" key="1">
    <citation type="journal article" date="2019" name="Microb. Cell Fact.">
        <title>Exploring novel herbicidin analogues by transcriptional regulator overexpression and MS/MS molecular networking.</title>
        <authorList>
            <person name="Shi Y."/>
            <person name="Gu R."/>
            <person name="Li Y."/>
            <person name="Wang X."/>
            <person name="Ren W."/>
            <person name="Li X."/>
            <person name="Wang L."/>
            <person name="Xie Y."/>
            <person name="Hong B."/>
        </authorList>
    </citation>
    <scope>NUCLEOTIDE SEQUENCE [LARGE SCALE GENOMIC DNA]</scope>
    <source>
        <strain evidence="1 2">US-43</strain>
    </source>
</reference>
<keyword evidence="2" id="KW-1185">Reference proteome</keyword>
<protein>
    <submittedName>
        <fullName evidence="1">Uncharacterized protein</fullName>
    </submittedName>
</protein>
<dbReference type="AlphaFoldDB" id="A0A5N5WD76"/>
<dbReference type="EMBL" id="VOKX01000009">
    <property type="protein sequence ID" value="KAB7850124.1"/>
    <property type="molecule type" value="Genomic_DNA"/>
</dbReference>
<evidence type="ECO:0000313" key="1">
    <source>
        <dbReference type="EMBL" id="KAB7850124.1"/>
    </source>
</evidence>
<dbReference type="RefSeq" id="WP_152262663.1">
    <property type="nucleotide sequence ID" value="NZ_VOKX01000009.1"/>
</dbReference>
<gene>
    <name evidence="1" type="ORF">FRZ00_05855</name>
</gene>
<dbReference type="OrthoDB" id="4166626at2"/>
<dbReference type="Proteomes" id="UP000327000">
    <property type="component" value="Unassembled WGS sequence"/>
</dbReference>
<name>A0A5N5WD76_STRMB</name>
<evidence type="ECO:0000313" key="2">
    <source>
        <dbReference type="Proteomes" id="UP000327000"/>
    </source>
</evidence>
<organism evidence="1 2">
    <name type="scientific">Streptomyces mobaraensis</name>
    <name type="common">Streptoverticillium mobaraense</name>
    <dbReference type="NCBI Taxonomy" id="35621"/>
    <lineage>
        <taxon>Bacteria</taxon>
        <taxon>Bacillati</taxon>
        <taxon>Actinomycetota</taxon>
        <taxon>Actinomycetes</taxon>
        <taxon>Kitasatosporales</taxon>
        <taxon>Streptomycetaceae</taxon>
        <taxon>Streptomyces</taxon>
    </lineage>
</organism>
<comment type="caution">
    <text evidence="1">The sequence shown here is derived from an EMBL/GenBank/DDBJ whole genome shotgun (WGS) entry which is preliminary data.</text>
</comment>
<accession>A0A5N5WD76</accession>